<name>A0ACC6TRH5_9CREN</name>
<comment type="caution">
    <text evidence="1">The sequence shown here is derived from an EMBL/GenBank/DDBJ whole genome shotgun (WGS) entry which is preliminary data.</text>
</comment>
<sequence>MAKIVRVGKKFAVYLPKEIVEEMKIKEGDLLMVVKEGDKISLIPLKKPTKYWAEVNPDEVEEVGEEITRSLGK</sequence>
<organism evidence="1 2">
    <name type="scientific">Candidatus Aramenus sulfurataquae</name>
    <dbReference type="NCBI Taxonomy" id="1326980"/>
    <lineage>
        <taxon>Archaea</taxon>
        <taxon>Thermoproteota</taxon>
        <taxon>Thermoprotei</taxon>
        <taxon>Sulfolobales</taxon>
        <taxon>Sulfolobaceae</taxon>
        <taxon>Candidatus Aramenus</taxon>
    </lineage>
</organism>
<accession>A0ACC6TRH5</accession>
<evidence type="ECO:0000313" key="2">
    <source>
        <dbReference type="Proteomes" id="UP000053480"/>
    </source>
</evidence>
<proteinExistence type="predicted"/>
<dbReference type="Proteomes" id="UP000053480">
    <property type="component" value="Unassembled WGS sequence"/>
</dbReference>
<dbReference type="EMBL" id="JZWS03000023">
    <property type="protein sequence ID" value="MEW9492333.1"/>
    <property type="molecule type" value="Genomic_DNA"/>
</dbReference>
<reference evidence="1" key="1">
    <citation type="submission" date="2024-07" db="EMBL/GenBank/DDBJ databases">
        <title>Metagenome and Metagenome-Assembled Genomes of Archaea from a hot spring from the geothermal field of Los Azufres, Mexico.</title>
        <authorList>
            <person name="Marin-Paredes R."/>
            <person name="Martinez-Romero E."/>
            <person name="Servin-Garciduenas L.E."/>
        </authorList>
    </citation>
    <scope>NUCLEOTIDE SEQUENCE</scope>
    <source>
        <strain evidence="1">AZ1-454</strain>
    </source>
</reference>
<evidence type="ECO:0000313" key="1">
    <source>
        <dbReference type="EMBL" id="MEW9492333.1"/>
    </source>
</evidence>
<keyword evidence="1" id="KW-0238">DNA-binding</keyword>
<gene>
    <name evidence="1" type="ORF">TQ35_0009070</name>
</gene>
<protein>
    <submittedName>
        <fullName evidence="1">AbrB/MazE/SpoVT family DNA-binding domain-containing protein</fullName>
    </submittedName>
</protein>